<organism evidence="2 3">
    <name type="scientific">Flavobacterium akiainvivens</name>
    <dbReference type="NCBI Taxonomy" id="1202724"/>
    <lineage>
        <taxon>Bacteria</taxon>
        <taxon>Pseudomonadati</taxon>
        <taxon>Bacteroidota</taxon>
        <taxon>Flavobacteriia</taxon>
        <taxon>Flavobacteriales</taxon>
        <taxon>Flavobacteriaceae</taxon>
        <taxon>Flavobacterium</taxon>
    </lineage>
</organism>
<evidence type="ECO:0000313" key="2">
    <source>
        <dbReference type="EMBL" id="KOS05072.1"/>
    </source>
</evidence>
<name>A0A0N0RQG6_9FLAO</name>
<dbReference type="PATRIC" id="fig|1202724.3.peg.565"/>
<feature type="transmembrane region" description="Helical" evidence="1">
    <location>
        <begin position="36"/>
        <end position="58"/>
    </location>
</feature>
<dbReference type="Proteomes" id="UP000037755">
    <property type="component" value="Unassembled WGS sequence"/>
</dbReference>
<proteinExistence type="predicted"/>
<dbReference type="EMBL" id="LIYD01000005">
    <property type="protein sequence ID" value="KOS05072.1"/>
    <property type="molecule type" value="Genomic_DNA"/>
</dbReference>
<reference evidence="2 3" key="1">
    <citation type="submission" date="2015-08" db="EMBL/GenBank/DDBJ databases">
        <title>Whole genome sequence of Flavobacterium akiainvivens IK-1T, from decaying Wikstroemia oahuensis, an endemic Hawaiian shrub.</title>
        <authorList>
            <person name="Wan X."/>
            <person name="Hou S."/>
            <person name="Saito J."/>
            <person name="Donachie S."/>
        </authorList>
    </citation>
    <scope>NUCLEOTIDE SEQUENCE [LARGE SCALE GENOMIC DNA]</scope>
    <source>
        <strain evidence="2 3">IK-1</strain>
    </source>
</reference>
<accession>A0A0N0RQG6</accession>
<evidence type="ECO:0000313" key="3">
    <source>
        <dbReference type="Proteomes" id="UP000037755"/>
    </source>
</evidence>
<dbReference type="OrthoDB" id="9778250at2"/>
<keyword evidence="1" id="KW-0472">Membrane</keyword>
<comment type="caution">
    <text evidence="2">The sequence shown here is derived from an EMBL/GenBank/DDBJ whole genome shotgun (WGS) entry which is preliminary data.</text>
</comment>
<keyword evidence="3" id="KW-1185">Reference proteome</keyword>
<dbReference type="AlphaFoldDB" id="A0A0N0RQG6"/>
<feature type="transmembrane region" description="Helical" evidence="1">
    <location>
        <begin position="65"/>
        <end position="82"/>
    </location>
</feature>
<keyword evidence="1" id="KW-0812">Transmembrane</keyword>
<dbReference type="RefSeq" id="WP_054406134.1">
    <property type="nucleotide sequence ID" value="NZ_FOYA01000006.1"/>
</dbReference>
<protein>
    <submittedName>
        <fullName evidence="2">Uncharacterized protein</fullName>
    </submittedName>
</protein>
<sequence length="183" mass="20784">MYKKAATYFFLVLFAALALANLIPIGDYSSGMANGLLMLLFSALFIVSFLIVIVINIYKKTRFDWIPVGIFGVFALFFTLTIQSEGGKFWTSVVLEANTDNQHNPHDGRLVLYENHSFTGTEVFTDFSMSYSGNYRINNDTLYLDREDLPEKTGGLLTTKYYIDSKNRLIPADTLYKPLIIKK</sequence>
<gene>
    <name evidence="2" type="ORF">AM493_02750</name>
</gene>
<evidence type="ECO:0000256" key="1">
    <source>
        <dbReference type="SAM" id="Phobius"/>
    </source>
</evidence>
<keyword evidence="1" id="KW-1133">Transmembrane helix</keyword>
<dbReference type="STRING" id="1202724.AM493_02750"/>